<keyword evidence="1" id="KW-1185">Reference proteome</keyword>
<reference evidence="2" key="1">
    <citation type="submission" date="2022-11" db="UniProtKB">
        <authorList>
            <consortium name="WormBaseParasite"/>
        </authorList>
    </citation>
    <scope>IDENTIFICATION</scope>
</reference>
<name>A0A915JNT9_ROMCU</name>
<dbReference type="Proteomes" id="UP000887565">
    <property type="component" value="Unplaced"/>
</dbReference>
<organism evidence="1 2">
    <name type="scientific">Romanomermis culicivorax</name>
    <name type="common">Nematode worm</name>
    <dbReference type="NCBI Taxonomy" id="13658"/>
    <lineage>
        <taxon>Eukaryota</taxon>
        <taxon>Metazoa</taxon>
        <taxon>Ecdysozoa</taxon>
        <taxon>Nematoda</taxon>
        <taxon>Enoplea</taxon>
        <taxon>Dorylaimia</taxon>
        <taxon>Mermithida</taxon>
        <taxon>Mermithoidea</taxon>
        <taxon>Mermithidae</taxon>
        <taxon>Romanomermis</taxon>
    </lineage>
</organism>
<protein>
    <submittedName>
        <fullName evidence="2">Uncharacterized protein</fullName>
    </submittedName>
</protein>
<proteinExistence type="predicted"/>
<dbReference type="WBParaSite" id="nRc.2.0.1.t27870-RA">
    <property type="protein sequence ID" value="nRc.2.0.1.t27870-RA"/>
    <property type="gene ID" value="nRc.2.0.1.g27870"/>
</dbReference>
<sequence length="65" mass="7330">MFHYMQIWAKMAIKGKAHSNKAWLTLQRRSSLRTGHLLAHSRKRHKSSSIAGAMATLQSGIAIWA</sequence>
<evidence type="ECO:0000313" key="2">
    <source>
        <dbReference type="WBParaSite" id="nRc.2.0.1.t27870-RA"/>
    </source>
</evidence>
<evidence type="ECO:0000313" key="1">
    <source>
        <dbReference type="Proteomes" id="UP000887565"/>
    </source>
</evidence>
<dbReference type="AlphaFoldDB" id="A0A915JNT9"/>
<accession>A0A915JNT9</accession>